<dbReference type="InterPro" id="IPR012795">
    <property type="entry name" value="tRNA_Ile_lys_synt_N"/>
</dbReference>
<gene>
    <name evidence="8" type="ORF">KUCA_T00004453001</name>
</gene>
<dbReference type="EMBL" id="HG793129">
    <property type="protein sequence ID" value="CDK28470.1"/>
    <property type="molecule type" value="Genomic_DNA"/>
</dbReference>
<dbReference type="AlphaFoldDB" id="W6MX89"/>
<dbReference type="InterPro" id="IPR011063">
    <property type="entry name" value="TilS/TtcA_N"/>
</dbReference>
<dbReference type="CDD" id="cd01992">
    <property type="entry name" value="TilS_N"/>
    <property type="match status" value="1"/>
</dbReference>
<dbReference type="Proteomes" id="UP000019384">
    <property type="component" value="Unassembled WGS sequence"/>
</dbReference>
<dbReference type="GO" id="GO:0008033">
    <property type="term" value="P:tRNA processing"/>
    <property type="evidence" value="ECO:0007669"/>
    <property type="project" value="UniProtKB-KW"/>
</dbReference>
<evidence type="ECO:0000313" key="9">
    <source>
        <dbReference type="Proteomes" id="UP000019384"/>
    </source>
</evidence>
<dbReference type="EC" id="6.3.4.19" evidence="1"/>
<dbReference type="GO" id="GO:0005524">
    <property type="term" value="F:ATP binding"/>
    <property type="evidence" value="ECO:0007669"/>
    <property type="project" value="UniProtKB-KW"/>
</dbReference>
<keyword evidence="2" id="KW-0436">Ligase</keyword>
<dbReference type="PANTHER" id="PTHR43033:SF1">
    <property type="entry name" value="TRNA(ILE)-LYSIDINE SYNTHASE-RELATED"/>
    <property type="match status" value="1"/>
</dbReference>
<dbReference type="Gene3D" id="3.40.50.620">
    <property type="entry name" value="HUPs"/>
    <property type="match status" value="1"/>
</dbReference>
<accession>W6MX89</accession>
<reference evidence="8" key="2">
    <citation type="submission" date="2014-02" db="EMBL/GenBank/DDBJ databases">
        <title>Complete DNA sequence of /Kuraishia capsulata/ illustrates novel genomic features among budding yeasts (/Saccharomycotina/).</title>
        <authorList>
            <person name="Morales L."/>
            <person name="Noel B."/>
            <person name="Porcel B."/>
            <person name="Marcet-Houben M."/>
            <person name="Hullo M-F."/>
            <person name="Sacerdot C."/>
            <person name="Tekaia F."/>
            <person name="Leh-Louis V."/>
            <person name="Despons L."/>
            <person name="Khanna V."/>
            <person name="Aury J-M."/>
            <person name="Barbe V."/>
            <person name="Couloux A."/>
            <person name="Labadie K."/>
            <person name="Pelletier E."/>
            <person name="Souciet J-L."/>
            <person name="Boekhout T."/>
            <person name="Gabaldon T."/>
            <person name="Wincker P."/>
            <person name="Dujon B."/>
        </authorList>
    </citation>
    <scope>NUCLEOTIDE SEQUENCE</scope>
    <source>
        <strain evidence="8">CBS 1993</strain>
    </source>
</reference>
<evidence type="ECO:0000256" key="2">
    <source>
        <dbReference type="ARBA" id="ARBA00022598"/>
    </source>
</evidence>
<evidence type="ECO:0000256" key="1">
    <source>
        <dbReference type="ARBA" id="ARBA00013267"/>
    </source>
</evidence>
<evidence type="ECO:0000256" key="6">
    <source>
        <dbReference type="ARBA" id="ARBA00048539"/>
    </source>
</evidence>
<dbReference type="SUPFAM" id="SSF52402">
    <property type="entry name" value="Adenine nucleotide alpha hydrolases-like"/>
    <property type="match status" value="1"/>
</dbReference>
<dbReference type="NCBIfam" id="TIGR02432">
    <property type="entry name" value="lysidine_TilS_N"/>
    <property type="match status" value="1"/>
</dbReference>
<dbReference type="GeneID" id="34521848"/>
<keyword evidence="3" id="KW-0819">tRNA processing</keyword>
<dbReference type="OrthoDB" id="434144at2759"/>
<name>W6MX89_9ASCO</name>
<evidence type="ECO:0000259" key="7">
    <source>
        <dbReference type="Pfam" id="PF01171"/>
    </source>
</evidence>
<evidence type="ECO:0000256" key="4">
    <source>
        <dbReference type="ARBA" id="ARBA00022741"/>
    </source>
</evidence>
<organism evidence="8 9">
    <name type="scientific">Kuraishia capsulata CBS 1993</name>
    <dbReference type="NCBI Taxonomy" id="1382522"/>
    <lineage>
        <taxon>Eukaryota</taxon>
        <taxon>Fungi</taxon>
        <taxon>Dikarya</taxon>
        <taxon>Ascomycota</taxon>
        <taxon>Saccharomycotina</taxon>
        <taxon>Pichiomycetes</taxon>
        <taxon>Pichiales</taxon>
        <taxon>Pichiaceae</taxon>
        <taxon>Kuraishia</taxon>
    </lineage>
</organism>
<dbReference type="HAMAP" id="MF_01161">
    <property type="entry name" value="tRNA_Ile_lys_synt"/>
    <property type="match status" value="1"/>
</dbReference>
<dbReference type="HOGENOM" id="CLU_015599_1_0_1"/>
<dbReference type="InterPro" id="IPR014729">
    <property type="entry name" value="Rossmann-like_a/b/a_fold"/>
</dbReference>
<keyword evidence="4" id="KW-0547">Nucleotide-binding</keyword>
<dbReference type="STRING" id="1382522.W6MX89"/>
<evidence type="ECO:0000256" key="5">
    <source>
        <dbReference type="ARBA" id="ARBA00022840"/>
    </source>
</evidence>
<dbReference type="Pfam" id="PF01171">
    <property type="entry name" value="ATP_bind_3"/>
    <property type="match status" value="1"/>
</dbReference>
<reference evidence="8" key="1">
    <citation type="submission" date="2013-12" db="EMBL/GenBank/DDBJ databases">
        <authorList>
            <person name="Genoscope - CEA"/>
        </authorList>
    </citation>
    <scope>NUCLEOTIDE SEQUENCE</scope>
    <source>
        <strain evidence="8">CBS 1993</strain>
    </source>
</reference>
<dbReference type="GO" id="GO:0032267">
    <property type="term" value="F:tRNA(Ile)-lysidine synthase activity"/>
    <property type="evidence" value="ECO:0007669"/>
    <property type="project" value="UniProtKB-EC"/>
</dbReference>
<evidence type="ECO:0000256" key="3">
    <source>
        <dbReference type="ARBA" id="ARBA00022694"/>
    </source>
</evidence>
<keyword evidence="5" id="KW-0067">ATP-binding</keyword>
<feature type="domain" description="tRNA(Ile)-lysidine/2-thiocytidine synthase N-terminal" evidence="7">
    <location>
        <begin position="25"/>
        <end position="220"/>
    </location>
</feature>
<comment type="catalytic activity">
    <reaction evidence="6">
        <text>cytidine(34) in tRNA(Ile2) + L-lysine + ATP = lysidine(34) in tRNA(Ile2) + AMP + diphosphate + H(+)</text>
        <dbReference type="Rhea" id="RHEA:43744"/>
        <dbReference type="Rhea" id="RHEA-COMP:10625"/>
        <dbReference type="Rhea" id="RHEA-COMP:10670"/>
        <dbReference type="ChEBI" id="CHEBI:15378"/>
        <dbReference type="ChEBI" id="CHEBI:30616"/>
        <dbReference type="ChEBI" id="CHEBI:32551"/>
        <dbReference type="ChEBI" id="CHEBI:33019"/>
        <dbReference type="ChEBI" id="CHEBI:82748"/>
        <dbReference type="ChEBI" id="CHEBI:83665"/>
        <dbReference type="ChEBI" id="CHEBI:456215"/>
        <dbReference type="EC" id="6.3.4.19"/>
    </reaction>
</comment>
<dbReference type="PANTHER" id="PTHR43033">
    <property type="entry name" value="TRNA(ILE)-LYSIDINE SYNTHASE-RELATED"/>
    <property type="match status" value="1"/>
</dbReference>
<proteinExistence type="inferred from homology"/>
<evidence type="ECO:0000313" key="8">
    <source>
        <dbReference type="EMBL" id="CDK28470.1"/>
    </source>
</evidence>
<sequence length="524" mass="60260">MSSAVEKVFSANLAYIFGDALPKTVAIALSGGVDSMSLIHLLDKYRHQHGKDMEISTVTVNHNLRQNSEEEAHAVGKIMSRLGVKHEIYNLEWPEGKDNISAMEKQARVKRYMTLQRYCHEGSIGHVMTGHHLDDQLETFLQRLRYGSSVFGLRGMKMLSHMPVADVFPPSFVKPVQVARPLLNITKQSLVEYCREHNHEWFEDPTNSDAKVTYRNGVRQWLNDPAGFGVPEILQKNALLTTMKQVVAVGNDLDRKVEGLQSYLKERGLITGILNTMSITVVLPEEVFSKYDHLVINRFLYRTCFMISPSTQFAYKFSKFDSSFDLTNNKPMDLADNLRQTLQTGEPAKFTLMNLNWKVTARPDKSLEIKLSRESQRSYQDSKAQSGSSMTLPIADSEEGLYLPKDGEWSEWFLFDNRCWMRMRLLGSVPEGLRSFRISNFSGKVSDLEGIFEEDLVELPFSQHKLQNQPIITYTWKDDESREKIAGFPTWNTWSKWIKDRVEVKWRLKGEYEEGKPMVFADEK</sequence>
<keyword evidence="9" id="KW-1185">Reference proteome</keyword>
<dbReference type="RefSeq" id="XP_022460460.1">
    <property type="nucleotide sequence ID" value="XM_022601189.1"/>
</dbReference>
<protein>
    <recommendedName>
        <fullName evidence="1">tRNA(Ile)-lysidine synthetase</fullName>
        <ecNumber evidence="1">6.3.4.19</ecNumber>
    </recommendedName>
</protein>
<dbReference type="InterPro" id="IPR012094">
    <property type="entry name" value="tRNA_Ile_lys_synt"/>
</dbReference>